<evidence type="ECO:0000313" key="2">
    <source>
        <dbReference type="EMBL" id="EEH04746.1"/>
    </source>
</evidence>
<dbReference type="GeneID" id="69039713"/>
<dbReference type="AlphaFoldDB" id="C0NUT3"/>
<protein>
    <recommendedName>
        <fullName evidence="4">Methyltransferase domain-containing protein</fullName>
    </recommendedName>
</protein>
<dbReference type="Pfam" id="PF13489">
    <property type="entry name" value="Methyltransf_23"/>
    <property type="match status" value="1"/>
</dbReference>
<reference evidence="2" key="1">
    <citation type="submission" date="2009-02" db="EMBL/GenBank/DDBJ databases">
        <title>The Genome Sequence of Ajellomyces capsulatus strain G186AR.</title>
        <authorList>
            <consortium name="The Broad Institute Genome Sequencing Platform"/>
            <person name="Champion M."/>
            <person name="Cuomo C."/>
            <person name="Ma L.-J."/>
            <person name="Henn M.R."/>
            <person name="Sil A."/>
            <person name="Goldman B."/>
            <person name="Young S.K."/>
            <person name="Kodira C.D."/>
            <person name="Zeng Q."/>
            <person name="Koehrsen M."/>
            <person name="Alvarado L."/>
            <person name="Berlin A."/>
            <person name="Borenstein D."/>
            <person name="Chen Z."/>
            <person name="Engels R."/>
            <person name="Freedman E."/>
            <person name="Gellesch M."/>
            <person name="Goldberg J."/>
            <person name="Griggs A."/>
            <person name="Gujja S."/>
            <person name="Heiman D."/>
            <person name="Hepburn T."/>
            <person name="Howarth C."/>
            <person name="Jen D."/>
            <person name="Larson L."/>
            <person name="Lewis B."/>
            <person name="Mehta T."/>
            <person name="Park D."/>
            <person name="Pearson M."/>
            <person name="Roberts A."/>
            <person name="Saif S."/>
            <person name="Shea T."/>
            <person name="Shenoy N."/>
            <person name="Sisk P."/>
            <person name="Stolte C."/>
            <person name="Sykes S."/>
            <person name="Walk T."/>
            <person name="White J."/>
            <person name="Yandava C."/>
            <person name="Klein B."/>
            <person name="McEwen J.G."/>
            <person name="Puccia R."/>
            <person name="Goldman G.H."/>
            <person name="Felipe M.S."/>
            <person name="Nino-Vega G."/>
            <person name="San-Blas G."/>
            <person name="Taylor J."/>
            <person name="Mendoza L."/>
            <person name="Galagan J."/>
            <person name="Nusbaum C."/>
            <person name="Birren B."/>
        </authorList>
    </citation>
    <scope>NUCLEOTIDE SEQUENCE</scope>
    <source>
        <strain evidence="2">G186AR</strain>
    </source>
</reference>
<accession>C0NUT3</accession>
<gene>
    <name evidence="2" type="ORF">HCBG_06697</name>
</gene>
<evidence type="ECO:0008006" key="4">
    <source>
        <dbReference type="Google" id="ProtNLM"/>
    </source>
</evidence>
<evidence type="ECO:0000313" key="3">
    <source>
        <dbReference type="Proteomes" id="UP000001631"/>
    </source>
</evidence>
<dbReference type="Gene3D" id="3.40.50.150">
    <property type="entry name" value="Vaccinia Virus protein VP39"/>
    <property type="match status" value="1"/>
</dbReference>
<evidence type="ECO:0000256" key="1">
    <source>
        <dbReference type="SAM" id="MobiDB-lite"/>
    </source>
</evidence>
<dbReference type="HOGENOM" id="CLU_608285_0_0_1"/>
<dbReference type="RefSeq" id="XP_045285227.1">
    <property type="nucleotide sequence ID" value="XM_045433746.1"/>
</dbReference>
<keyword evidence="3" id="KW-1185">Reference proteome</keyword>
<organism evidence="2 3">
    <name type="scientific">Ajellomyces capsulatus (strain G186AR / H82 / ATCC MYA-2454 / RMSCC 2432)</name>
    <name type="common">Darling's disease fungus</name>
    <name type="synonym">Histoplasma capsulatum</name>
    <dbReference type="NCBI Taxonomy" id="447093"/>
    <lineage>
        <taxon>Eukaryota</taxon>
        <taxon>Fungi</taxon>
        <taxon>Dikarya</taxon>
        <taxon>Ascomycota</taxon>
        <taxon>Pezizomycotina</taxon>
        <taxon>Eurotiomycetes</taxon>
        <taxon>Eurotiomycetidae</taxon>
        <taxon>Onygenales</taxon>
        <taxon>Ajellomycetaceae</taxon>
        <taxon>Histoplasma</taxon>
    </lineage>
</organism>
<name>C0NUT3_AJECG</name>
<dbReference type="SUPFAM" id="SSF53335">
    <property type="entry name" value="S-adenosyl-L-methionine-dependent methyltransferases"/>
    <property type="match status" value="1"/>
</dbReference>
<dbReference type="InParanoid" id="C0NUT3"/>
<sequence>MASLFLSQPARDVFRLERRLLVSIHSKDDEAKILEGRSLVGAFLRGSPFNITAFKRSVAAQRASRASFSMIFHSKCAGTLRPSVQASAVTPGLFLESQSWEIWTKQIRYQCAGMPCWRFDFSLHSCRLIPPRTRGSPNPKATACLAASMHGKQNVWNARLNFTFGITIHAPVAVDSGYSVWMATSNPESRKTRSSSQFPEVDDQATEETGSSYGDNGSISSDAEKYLGRMENNRRYHLYREGSYLLPNDDKENERLDIHHALVMTIMDERLFLAPVKNPTKVIDLCTGSGIWAVEFADMFPECEVIGNDLSPTQPSLVPPNLQFIVDDVEADWLYEDTPFDLIHARYLAESIRDMPRLLEQAYNCTKPGGWVEFHDWDTHPYSVDGSLTGTDLEHYYNVVLAAFIKQGYYTQPGKHLEQWITDAGFVNVHVKKYRVPLGTWAKGGKNVRI</sequence>
<dbReference type="PANTHER" id="PTHR43591">
    <property type="entry name" value="METHYLTRANSFERASE"/>
    <property type="match status" value="1"/>
</dbReference>
<feature type="region of interest" description="Disordered" evidence="1">
    <location>
        <begin position="188"/>
        <end position="219"/>
    </location>
</feature>
<dbReference type="Proteomes" id="UP000001631">
    <property type="component" value="Unassembled WGS sequence"/>
</dbReference>
<dbReference type="EMBL" id="GG663372">
    <property type="protein sequence ID" value="EEH04746.1"/>
    <property type="molecule type" value="Genomic_DNA"/>
</dbReference>
<dbReference type="CDD" id="cd02440">
    <property type="entry name" value="AdoMet_MTases"/>
    <property type="match status" value="1"/>
</dbReference>
<dbReference type="STRING" id="447093.C0NUT3"/>
<feature type="compositionally biased region" description="Polar residues" evidence="1">
    <location>
        <begin position="207"/>
        <end position="219"/>
    </location>
</feature>
<dbReference type="GO" id="GO:0008168">
    <property type="term" value="F:methyltransferase activity"/>
    <property type="evidence" value="ECO:0007669"/>
    <property type="project" value="TreeGrafter"/>
</dbReference>
<dbReference type="VEuPathDB" id="FungiDB:I7I50_12532"/>
<proteinExistence type="predicted"/>
<dbReference type="PANTHER" id="PTHR43591:SF24">
    <property type="entry name" value="2-METHOXY-6-POLYPRENYL-1,4-BENZOQUINOL METHYLASE, MITOCHONDRIAL"/>
    <property type="match status" value="1"/>
</dbReference>
<dbReference type="InterPro" id="IPR029063">
    <property type="entry name" value="SAM-dependent_MTases_sf"/>
</dbReference>